<comment type="caution">
    <text evidence="1">The sequence shown here is derived from an EMBL/GenBank/DDBJ whole genome shotgun (WGS) entry which is preliminary data.</text>
</comment>
<organism evidence="1 2">
    <name type="scientific">Populus alba</name>
    <name type="common">White poplar</name>
    <dbReference type="NCBI Taxonomy" id="43335"/>
    <lineage>
        <taxon>Eukaryota</taxon>
        <taxon>Viridiplantae</taxon>
        <taxon>Streptophyta</taxon>
        <taxon>Embryophyta</taxon>
        <taxon>Tracheophyta</taxon>
        <taxon>Spermatophyta</taxon>
        <taxon>Magnoliopsida</taxon>
        <taxon>eudicotyledons</taxon>
        <taxon>Gunneridae</taxon>
        <taxon>Pentapetalae</taxon>
        <taxon>rosids</taxon>
        <taxon>fabids</taxon>
        <taxon>Malpighiales</taxon>
        <taxon>Salicaceae</taxon>
        <taxon>Saliceae</taxon>
        <taxon>Populus</taxon>
    </lineage>
</organism>
<protein>
    <submittedName>
        <fullName evidence="1">Uncharacterized protein</fullName>
    </submittedName>
</protein>
<accession>A0ACC4B2A0</accession>
<reference evidence="1 2" key="1">
    <citation type="journal article" date="2024" name="Plant Biotechnol. J.">
        <title>Genome and CRISPR/Cas9 system of a widespread forest tree (Populus alba) in the world.</title>
        <authorList>
            <person name="Liu Y.J."/>
            <person name="Jiang P.F."/>
            <person name="Han X.M."/>
            <person name="Li X.Y."/>
            <person name="Wang H.M."/>
            <person name="Wang Y.J."/>
            <person name="Wang X.X."/>
            <person name="Zeng Q.Y."/>
        </authorList>
    </citation>
    <scope>NUCLEOTIDE SEQUENCE [LARGE SCALE GENOMIC DNA]</scope>
    <source>
        <strain evidence="2">cv. PAL-ZL1</strain>
    </source>
</reference>
<proteinExistence type="predicted"/>
<dbReference type="Proteomes" id="UP000309997">
    <property type="component" value="Unassembled WGS sequence"/>
</dbReference>
<sequence length="167" mass="18622">MHKATSPQLDERMATEVESEEFDGLCSHPSPLSVLDVYNMTSLGHGLESNVEMVARESNIESSIKEESSVEMIGDSSEEFFDGFINGEGFSVCDNIEPISSPMDGVMDLPGIELETLAFVRKLSVLLTKFQKTVLDGFQISNHYSPKYLSRRFKFDIRKVGFVVPNS</sequence>
<name>A0ACC4B2A0_POPAL</name>
<gene>
    <name evidence="1" type="ORF">D5086_026469</name>
</gene>
<evidence type="ECO:0000313" key="2">
    <source>
        <dbReference type="Proteomes" id="UP000309997"/>
    </source>
</evidence>
<evidence type="ECO:0000313" key="1">
    <source>
        <dbReference type="EMBL" id="KAL3572565.1"/>
    </source>
</evidence>
<keyword evidence="2" id="KW-1185">Reference proteome</keyword>
<dbReference type="EMBL" id="RCHU02000014">
    <property type="protein sequence ID" value="KAL3572565.1"/>
    <property type="molecule type" value="Genomic_DNA"/>
</dbReference>